<protein>
    <submittedName>
        <fullName evidence="1">Flagellar hook-associated protein 3 FlgL</fullName>
    </submittedName>
</protein>
<accession>A0ACC5SPL1</accession>
<evidence type="ECO:0000313" key="2">
    <source>
        <dbReference type="Proteomes" id="UP000823773"/>
    </source>
</evidence>
<organism evidence="1 2">
    <name type="scientific">Ensifer adhaerens</name>
    <name type="common">Sinorhizobium morelense</name>
    <dbReference type="NCBI Taxonomy" id="106592"/>
    <lineage>
        <taxon>Bacteria</taxon>
        <taxon>Pseudomonadati</taxon>
        <taxon>Pseudomonadota</taxon>
        <taxon>Alphaproteobacteria</taxon>
        <taxon>Hyphomicrobiales</taxon>
        <taxon>Rhizobiaceae</taxon>
        <taxon>Sinorhizobium/Ensifer group</taxon>
        <taxon>Ensifer</taxon>
    </lineage>
</organism>
<keyword evidence="2" id="KW-1185">Reference proteome</keyword>
<keyword evidence="1" id="KW-0966">Cell projection</keyword>
<comment type="caution">
    <text evidence="1">The sequence shown here is derived from an EMBL/GenBank/DDBJ whole genome shotgun (WGS) entry which is preliminary data.</text>
</comment>
<reference evidence="1" key="1">
    <citation type="submission" date="2021-03" db="EMBL/GenBank/DDBJ databases">
        <title>Genomic Encyclopedia of Type Strains, Phase IV (KMG-IV): sequencing the most valuable type-strain genomes for metagenomic binning, comparative biology and taxonomic classification.</title>
        <authorList>
            <person name="Goeker M."/>
        </authorList>
    </citation>
    <scope>NUCLEOTIDE SEQUENCE</scope>
    <source>
        <strain evidence="1">DSM 18131</strain>
    </source>
</reference>
<dbReference type="Proteomes" id="UP000823773">
    <property type="component" value="Unassembled WGS sequence"/>
</dbReference>
<evidence type="ECO:0000313" key="1">
    <source>
        <dbReference type="EMBL" id="MBP1870823.1"/>
    </source>
</evidence>
<name>A0ACC5SPL1_ENSAD</name>
<proteinExistence type="predicted"/>
<keyword evidence="1" id="KW-0282">Flagellum</keyword>
<sequence>MKTSFVSNLAIQSAMRLTIQQTQAELLKRSQEQTTGIHYDLGLTLGATTSRSLNLQRELDRMSAMKSTNAVVTQRLSASQGALETMQKAAEKVRDTLVTYKGNDGVDAMKILKTEVNGALQIFTSAANTSFNGEFLFSGINTDVKPLTEYNSVPPSAAKAAFDTALTTYMSANSLTDMSQFTPAQMQDFISNTLEPMFTGPGWDANWSDASSQNMTSRISASEVIESSTNANTKSFRMFALASVISSELMDKNVNSQVRNTISNAAFGYAEQAIAGLNGERSSLGISESRVKKATTSLEAQQKLLNTHILDINGIDQIETATRVNTLKTQLDTSYALTSRLQQMSLLNYL</sequence>
<dbReference type="EMBL" id="JAGGJR010000001">
    <property type="protein sequence ID" value="MBP1870823.1"/>
    <property type="molecule type" value="Genomic_DNA"/>
</dbReference>
<keyword evidence="1" id="KW-0969">Cilium</keyword>
<gene>
    <name evidence="1" type="ORF">J2Z19_000520</name>
</gene>